<feature type="binding site" evidence="8">
    <location>
        <position position="298"/>
    </location>
    <ligand>
        <name>Mn(2+)</name>
        <dbReference type="ChEBI" id="CHEBI:29035"/>
    </ligand>
</feature>
<evidence type="ECO:0000313" key="11">
    <source>
        <dbReference type="EMBL" id="QEC55367.1"/>
    </source>
</evidence>
<gene>
    <name evidence="11" type="ORF">FSB75_05425</name>
</gene>
<evidence type="ECO:0000256" key="9">
    <source>
        <dbReference type="SAM" id="Phobius"/>
    </source>
</evidence>
<reference evidence="11 12" key="1">
    <citation type="journal article" date="2015" name="Int. J. Syst. Evol. Microbiol.">
        <title>Flavisolibacter ginsenosidimutans sp. nov., with ginsenoside-converting activity isolated from soil used for cultivating ginseng.</title>
        <authorList>
            <person name="Zhao Y."/>
            <person name="Liu Q."/>
            <person name="Kang M.S."/>
            <person name="Jin F."/>
            <person name="Yu H."/>
            <person name="Im W.T."/>
        </authorList>
    </citation>
    <scope>NUCLEOTIDE SEQUENCE [LARGE SCALE GENOMIC DNA]</scope>
    <source>
        <strain evidence="11 12">Gsoil 636</strain>
    </source>
</reference>
<dbReference type="PIRSF" id="PIRSF005091">
    <property type="entry name" value="Mmb_sulf_HI1246"/>
    <property type="match status" value="1"/>
</dbReference>
<proteinExistence type="predicted"/>
<keyword evidence="12" id="KW-1185">Reference proteome</keyword>
<feature type="binding site" evidence="8">
    <location>
        <position position="517"/>
    </location>
    <ligand>
        <name>Mn(2+)</name>
        <dbReference type="ChEBI" id="CHEBI:29035"/>
    </ligand>
</feature>
<evidence type="ECO:0000256" key="5">
    <source>
        <dbReference type="ARBA" id="ARBA00023136"/>
    </source>
</evidence>
<evidence type="ECO:0000256" key="6">
    <source>
        <dbReference type="PIRSR" id="PIRSR005091-1"/>
    </source>
</evidence>
<keyword evidence="7" id="KW-0479">Metal-binding</keyword>
<dbReference type="KEGG" id="fgg:FSB75_05425"/>
<dbReference type="InterPro" id="IPR017850">
    <property type="entry name" value="Alkaline_phosphatase_core_sf"/>
</dbReference>
<evidence type="ECO:0000259" key="10">
    <source>
        <dbReference type="Pfam" id="PF00884"/>
    </source>
</evidence>
<dbReference type="PANTHER" id="PTHR47371">
    <property type="entry name" value="LIPOTEICHOIC ACID SYNTHASE"/>
    <property type="match status" value="1"/>
</dbReference>
<dbReference type="RefSeq" id="WP_146783912.1">
    <property type="nucleotide sequence ID" value="NZ_BAABIO010000002.1"/>
</dbReference>
<keyword evidence="7" id="KW-0464">Manganese</keyword>
<dbReference type="EMBL" id="CP042433">
    <property type="protein sequence ID" value="QEC55367.1"/>
    <property type="molecule type" value="Genomic_DNA"/>
</dbReference>
<feature type="binding site" evidence="8">
    <location>
        <position position="516"/>
    </location>
    <ligand>
        <name>Mn(2+)</name>
        <dbReference type="ChEBI" id="CHEBI:29035"/>
    </ligand>
</feature>
<evidence type="ECO:0000313" key="12">
    <source>
        <dbReference type="Proteomes" id="UP000321204"/>
    </source>
</evidence>
<dbReference type="SUPFAM" id="SSF53649">
    <property type="entry name" value="Alkaline phosphatase-like"/>
    <property type="match status" value="1"/>
</dbReference>
<keyword evidence="4 9" id="KW-1133">Transmembrane helix</keyword>
<dbReference type="PANTHER" id="PTHR47371:SF3">
    <property type="entry name" value="PHOSPHOGLYCEROL TRANSFERASE I"/>
    <property type="match status" value="1"/>
</dbReference>
<keyword evidence="2" id="KW-1003">Cell membrane</keyword>
<feature type="transmembrane region" description="Helical" evidence="9">
    <location>
        <begin position="155"/>
        <end position="173"/>
    </location>
</feature>
<evidence type="ECO:0000256" key="7">
    <source>
        <dbReference type="PIRSR" id="PIRSR005091-2"/>
    </source>
</evidence>
<keyword evidence="3 9" id="KW-0812">Transmembrane</keyword>
<dbReference type="AlphaFoldDB" id="A0A5B8UFD4"/>
<evidence type="ECO:0000256" key="8">
    <source>
        <dbReference type="PIRSR" id="PIRSR005091-3"/>
    </source>
</evidence>
<dbReference type="Gene3D" id="3.40.720.10">
    <property type="entry name" value="Alkaline Phosphatase, subunit A"/>
    <property type="match status" value="1"/>
</dbReference>
<feature type="transmembrane region" description="Helical" evidence="9">
    <location>
        <begin position="194"/>
        <end position="211"/>
    </location>
</feature>
<accession>A0A5B8UFD4</accession>
<protein>
    <submittedName>
        <fullName evidence="11">LTA synthase family protein</fullName>
    </submittedName>
</protein>
<sequence length="671" mass="76877">MRQAALSSQAHLYMLFRLRIPKTLLWVLNLFILYTLLLTVFRCLTLLLFKPADEPFSSLISSFLLGFRFDLRWICLLLLPVVLVSTVPQFSPYYSVRNKKAWTWYLAFATFFVVLIYTIDFGCFAYYRVRLGATVFNFADDVAIASRMLWESYPVFWLLLGLTIMVLSLRFLFTRLHGAVLAKTEGKRILYKRKWFLLTAFVFVFCVYGGFPKPLNWNAAFRMHDDFSGYLALNPLQTVFSTLGNRKPHFDEGKAKDLYPVLSDWMGWDKNAASYKKMENPASKYFASKPNVVLVVCESFSMYKTSMSGNALNTTPYIKSLCDSGLFFNRCFTPHFSTARGMFAIVTGIPDVQLAKFSTRTDAAKNQHTIINNFEGYNKFYFLGGSPAFNNFEGLMQNVNGVQMETEGAFVSKPIDVWGISDKNLFLEANKLFAQQTQPFFAVIQTSDNHPPYTIAEEDKDFVRQEPDKIELEKYGFESAAQYNAMRYFDYSVEHFIESAKKEAWFNNTMFVFVGDHGVAGNATAMYQNEWTEDRLTEMHVPLLFYAPGHLPAQKRNEVVSQIDVLPSIAGVCGQKHMNSTLGRDVVNGQNNHSAFFIRHDEGETGLITDDFYFTKNILFEKEKLQLLNAKATYTKPQLDSVQKRLSAVTSGYLETARWMLMNNKKTSLSP</sequence>
<organism evidence="11 12">
    <name type="scientific">Flavisolibacter ginsenosidimutans</name>
    <dbReference type="NCBI Taxonomy" id="661481"/>
    <lineage>
        <taxon>Bacteria</taxon>
        <taxon>Pseudomonadati</taxon>
        <taxon>Bacteroidota</taxon>
        <taxon>Chitinophagia</taxon>
        <taxon>Chitinophagales</taxon>
        <taxon>Chitinophagaceae</taxon>
        <taxon>Flavisolibacter</taxon>
    </lineage>
</organism>
<feature type="binding site" evidence="8">
    <location>
        <position position="338"/>
    </location>
    <ligand>
        <name>Mn(2+)</name>
        <dbReference type="ChEBI" id="CHEBI:29035"/>
    </ligand>
</feature>
<feature type="transmembrane region" description="Helical" evidence="9">
    <location>
        <begin position="102"/>
        <end position="127"/>
    </location>
</feature>
<dbReference type="InterPro" id="IPR050448">
    <property type="entry name" value="OpgB/LTA_synthase_biosynth"/>
</dbReference>
<dbReference type="CDD" id="cd16015">
    <property type="entry name" value="LTA_synthase"/>
    <property type="match status" value="1"/>
</dbReference>
<comment type="subcellular location">
    <subcellularLocation>
        <location evidence="1">Cell membrane</location>
        <topology evidence="1">Multi-pass membrane protein</topology>
    </subcellularLocation>
</comment>
<dbReference type="OrthoDB" id="9777768at2"/>
<dbReference type="InterPro" id="IPR012160">
    <property type="entry name" value="LtaS-like"/>
</dbReference>
<evidence type="ECO:0000256" key="3">
    <source>
        <dbReference type="ARBA" id="ARBA00022692"/>
    </source>
</evidence>
<feature type="domain" description="Sulfatase N-terminal" evidence="10">
    <location>
        <begin position="290"/>
        <end position="573"/>
    </location>
</feature>
<feature type="active site" evidence="6">
    <location>
        <position position="338"/>
    </location>
</feature>
<dbReference type="InterPro" id="IPR000917">
    <property type="entry name" value="Sulfatase_N"/>
</dbReference>
<dbReference type="GO" id="GO:0046872">
    <property type="term" value="F:metal ion binding"/>
    <property type="evidence" value="ECO:0007669"/>
    <property type="project" value="UniProtKB-KW"/>
</dbReference>
<feature type="transmembrane region" description="Helical" evidence="9">
    <location>
        <begin position="24"/>
        <end position="49"/>
    </location>
</feature>
<dbReference type="Pfam" id="PF00884">
    <property type="entry name" value="Sulfatase"/>
    <property type="match status" value="1"/>
</dbReference>
<feature type="binding site" evidence="7">
    <location>
        <position position="450"/>
    </location>
    <ligand>
        <name>substrate</name>
    </ligand>
</feature>
<evidence type="ECO:0000256" key="4">
    <source>
        <dbReference type="ARBA" id="ARBA00022989"/>
    </source>
</evidence>
<name>A0A5B8UFD4_9BACT</name>
<evidence type="ECO:0000256" key="2">
    <source>
        <dbReference type="ARBA" id="ARBA00022475"/>
    </source>
</evidence>
<feature type="transmembrane region" description="Helical" evidence="9">
    <location>
        <begin position="69"/>
        <end position="90"/>
    </location>
</feature>
<keyword evidence="5 9" id="KW-0472">Membrane</keyword>
<evidence type="ECO:0000256" key="1">
    <source>
        <dbReference type="ARBA" id="ARBA00004651"/>
    </source>
</evidence>
<dbReference type="GO" id="GO:0005886">
    <property type="term" value="C:plasma membrane"/>
    <property type="evidence" value="ECO:0007669"/>
    <property type="project" value="UniProtKB-SubCell"/>
</dbReference>
<dbReference type="Proteomes" id="UP000321204">
    <property type="component" value="Chromosome"/>
</dbReference>